<name>A0ABT7NBL5_9BURK</name>
<evidence type="ECO:0000256" key="2">
    <source>
        <dbReference type="SAM" id="SignalP"/>
    </source>
</evidence>
<evidence type="ECO:0000313" key="4">
    <source>
        <dbReference type="Proteomes" id="UP001174908"/>
    </source>
</evidence>
<evidence type="ECO:0000256" key="1">
    <source>
        <dbReference type="SAM" id="MobiDB-lite"/>
    </source>
</evidence>
<comment type="caution">
    <text evidence="3">The sequence shown here is derived from an EMBL/GenBank/DDBJ whole genome shotgun (WGS) entry which is preliminary data.</text>
</comment>
<dbReference type="PROSITE" id="PS51257">
    <property type="entry name" value="PROKAR_LIPOPROTEIN"/>
    <property type="match status" value="1"/>
</dbReference>
<gene>
    <name evidence="3" type="ORF">QTH91_12600</name>
</gene>
<keyword evidence="2" id="KW-0732">Signal</keyword>
<keyword evidence="3" id="KW-0456">Lyase</keyword>
<feature type="compositionally biased region" description="Pro residues" evidence="1">
    <location>
        <begin position="25"/>
        <end position="39"/>
    </location>
</feature>
<dbReference type="SUPFAM" id="SSF81853">
    <property type="entry name" value="Family 10 polysaccharide lyase"/>
    <property type="match status" value="1"/>
</dbReference>
<feature type="region of interest" description="Disordered" evidence="1">
    <location>
        <begin position="18"/>
        <end position="44"/>
    </location>
</feature>
<dbReference type="RefSeq" id="WP_286660405.1">
    <property type="nucleotide sequence ID" value="NZ_JASZYV010000002.1"/>
</dbReference>
<protein>
    <submittedName>
        <fullName evidence="3">Pectate lyase</fullName>
    </submittedName>
</protein>
<feature type="chain" id="PRO_5047373929" evidence="2">
    <location>
        <begin position="18"/>
        <end position="601"/>
    </location>
</feature>
<dbReference type="Proteomes" id="UP001174908">
    <property type="component" value="Unassembled WGS sequence"/>
</dbReference>
<keyword evidence="4" id="KW-1185">Reference proteome</keyword>
<feature type="signal peptide" evidence="2">
    <location>
        <begin position="1"/>
        <end position="17"/>
    </location>
</feature>
<dbReference type="Gene3D" id="1.50.10.20">
    <property type="match status" value="1"/>
</dbReference>
<proteinExistence type="predicted"/>
<sequence length="601" mass="66409">MQRRAFLSASLSPIALAACGGSSDDPPPGPAPAPPPAPATPQAKAADAMKRAVSYLDEVVSYRGGYVWSYSPDLTQTFGEMEAKRTMCWIQPPGTPSMGHIFLDAYHATGDERFYQAAERTALAVVAAQHASGGWNYIYDFAGEESLKHWYETIGRNGWRLEEFQNYYGNATFDDAGTAVASQFMLRMWMEKKDPRFEAPVNKAIDFIRNAQFGPEYGIASGGWPQRFPHYAGSKASMPQPNIDQMPTGARYGMEDGDYTLHVTFNDDVMGENIKFLTLCVMTLGRTDLIDTITRAMECMRSLQNPGAQAGWSLQHLSRETNGRPAGSPAGARTYEPRSLATHTTQTNIQQLFNYFTLTGDRKFLARIPEAIAWLKSVPLPADAVQKNPLLGGGRTHPTFIELDTNEPLYVHRYGSNINNGAYFFDKDITNTISHYSAGRALNIASLEKRYAELNGMSDTDVAAMVARSPLKVTQPTALPKYFGIREVDFPDLFVGAKMTTPTVPETEVNQLIDELGTKNYWTSAVPEIVNPFRGPGPVTPYTGTAYRSKHVGDVYDTSPYPADNPPEIAPYVKRDKPQFIVTSDVIRRLGRLIAYVAPVV</sequence>
<organism evidence="3 4">
    <name type="scientific">Variovorax dokdonensis</name>
    <dbReference type="NCBI Taxonomy" id="344883"/>
    <lineage>
        <taxon>Bacteria</taxon>
        <taxon>Pseudomonadati</taxon>
        <taxon>Pseudomonadota</taxon>
        <taxon>Betaproteobacteria</taxon>
        <taxon>Burkholderiales</taxon>
        <taxon>Comamonadaceae</taxon>
        <taxon>Variovorax</taxon>
    </lineage>
</organism>
<reference evidence="3" key="1">
    <citation type="submission" date="2023-06" db="EMBL/GenBank/DDBJ databases">
        <authorList>
            <person name="Jiang Y."/>
            <person name="Liu Q."/>
        </authorList>
    </citation>
    <scope>NUCLEOTIDE SEQUENCE</scope>
    <source>
        <strain evidence="3">CGMCC 1.12089</strain>
    </source>
</reference>
<dbReference type="Pfam" id="PF09492">
    <property type="entry name" value="Pec_lyase"/>
    <property type="match status" value="1"/>
</dbReference>
<accession>A0ABT7NBL5</accession>
<dbReference type="InterPro" id="IPR012669">
    <property type="entry name" value="Pectate_lyase"/>
</dbReference>
<dbReference type="GO" id="GO:0016829">
    <property type="term" value="F:lyase activity"/>
    <property type="evidence" value="ECO:0007669"/>
    <property type="project" value="UniProtKB-KW"/>
</dbReference>
<evidence type="ECO:0000313" key="3">
    <source>
        <dbReference type="EMBL" id="MDM0045327.1"/>
    </source>
</evidence>
<dbReference type="EMBL" id="JASZYV010000002">
    <property type="protein sequence ID" value="MDM0045327.1"/>
    <property type="molecule type" value="Genomic_DNA"/>
</dbReference>